<dbReference type="SUPFAM" id="SSF50104">
    <property type="entry name" value="Translation proteins SH3-like domain"/>
    <property type="match status" value="1"/>
</dbReference>
<dbReference type="GO" id="GO:0043043">
    <property type="term" value="P:peptide biosynthetic process"/>
    <property type="evidence" value="ECO:0007669"/>
    <property type="project" value="InterPro"/>
</dbReference>
<dbReference type="Gene3D" id="2.40.50.140">
    <property type="entry name" value="Nucleic acid-binding proteins"/>
    <property type="match status" value="2"/>
</dbReference>
<evidence type="ECO:0000313" key="4">
    <source>
        <dbReference type="Proteomes" id="UP000178534"/>
    </source>
</evidence>
<dbReference type="Pfam" id="PF08207">
    <property type="entry name" value="EFP_N"/>
    <property type="match status" value="1"/>
</dbReference>
<dbReference type="InterPro" id="IPR008991">
    <property type="entry name" value="Translation_prot_SH3-like_sf"/>
</dbReference>
<sequence length="189" mass="21601">MLDYSEVTPHKFILRDGEPYEVLTHWVFRKQMRKPVNQTKLKNLISGRVIEVTFHQNDKIEEADMGTRDIKYLYTNRGEHWFCDPNDPSDRFTLTEEIAREALRFVKTNSVISGITFEENIISIRPPVKAELKVSEAAPAVKGNTSGNALKIVTLETGTTVNVPMFINQGDIIRVNTETGEYTERVEKA</sequence>
<comment type="caution">
    <text evidence="3">The sequence shown here is derived from an EMBL/GenBank/DDBJ whole genome shotgun (WGS) entry which is preliminary data.</text>
</comment>
<dbReference type="STRING" id="1798665.A2942_03665"/>
<dbReference type="AlphaFoldDB" id="A0A1G2DC45"/>
<reference evidence="3 4" key="1">
    <citation type="journal article" date="2016" name="Nat. Commun.">
        <title>Thousands of microbial genomes shed light on interconnected biogeochemical processes in an aquifer system.</title>
        <authorList>
            <person name="Anantharaman K."/>
            <person name="Brown C.T."/>
            <person name="Hug L.A."/>
            <person name="Sharon I."/>
            <person name="Castelle C.J."/>
            <person name="Probst A.J."/>
            <person name="Thomas B.C."/>
            <person name="Singh A."/>
            <person name="Wilkins M.J."/>
            <person name="Karaoz U."/>
            <person name="Brodie E.L."/>
            <person name="Williams K.H."/>
            <person name="Hubbard S.S."/>
            <person name="Banfield J.F."/>
        </authorList>
    </citation>
    <scope>NUCLEOTIDE SEQUENCE [LARGE SCALE GENOMIC DNA]</scope>
</reference>
<dbReference type="PANTHER" id="PTHR30053:SF12">
    <property type="entry name" value="ELONGATION FACTOR P (EF-P) FAMILY PROTEIN"/>
    <property type="match status" value="1"/>
</dbReference>
<dbReference type="SMART" id="SM00841">
    <property type="entry name" value="Elong-fact-P_C"/>
    <property type="match status" value="1"/>
</dbReference>
<dbReference type="InterPro" id="IPR013185">
    <property type="entry name" value="Transl_elong_KOW-like"/>
</dbReference>
<evidence type="ECO:0000313" key="3">
    <source>
        <dbReference type="EMBL" id="OGZ11184.1"/>
    </source>
</evidence>
<protein>
    <recommendedName>
        <fullName evidence="2">Elongation factor P C-terminal domain-containing protein</fullName>
    </recommendedName>
</protein>
<dbReference type="InterPro" id="IPR013852">
    <property type="entry name" value="Transl_elong_P/YeiP_CS"/>
</dbReference>
<name>A0A1G2DC45_9BACT</name>
<dbReference type="GO" id="GO:0003746">
    <property type="term" value="F:translation elongation factor activity"/>
    <property type="evidence" value="ECO:0007669"/>
    <property type="project" value="TreeGrafter"/>
</dbReference>
<dbReference type="InterPro" id="IPR020599">
    <property type="entry name" value="Transl_elong_fac_P/YeiP"/>
</dbReference>
<evidence type="ECO:0000259" key="2">
    <source>
        <dbReference type="SMART" id="SM00841"/>
    </source>
</evidence>
<dbReference type="InterPro" id="IPR014722">
    <property type="entry name" value="Rib_uL2_dom2"/>
</dbReference>
<gene>
    <name evidence="3" type="ORF">A2942_03665</name>
</gene>
<dbReference type="PROSITE" id="PS01275">
    <property type="entry name" value="EFP"/>
    <property type="match status" value="1"/>
</dbReference>
<comment type="similarity">
    <text evidence="1">Belongs to the elongation factor P family.</text>
</comment>
<dbReference type="PANTHER" id="PTHR30053">
    <property type="entry name" value="ELONGATION FACTOR P"/>
    <property type="match status" value="1"/>
</dbReference>
<feature type="domain" description="Elongation factor P C-terminal" evidence="2">
    <location>
        <begin position="130"/>
        <end position="185"/>
    </location>
</feature>
<organism evidence="3 4">
    <name type="scientific">Candidatus Lloydbacteria bacterium RIFCSPLOWO2_01_FULL_50_20</name>
    <dbReference type="NCBI Taxonomy" id="1798665"/>
    <lineage>
        <taxon>Bacteria</taxon>
        <taxon>Candidatus Lloydiibacteriota</taxon>
    </lineage>
</organism>
<dbReference type="Pfam" id="PF09285">
    <property type="entry name" value="Elong-fact-P_C"/>
    <property type="match status" value="1"/>
</dbReference>
<accession>A0A1G2DC45</accession>
<dbReference type="InterPro" id="IPR015365">
    <property type="entry name" value="Elong-fact-P_C"/>
</dbReference>
<evidence type="ECO:0000256" key="1">
    <source>
        <dbReference type="ARBA" id="ARBA00009479"/>
    </source>
</evidence>
<dbReference type="CDD" id="cd05794">
    <property type="entry name" value="S1_EF-P_repeat_2"/>
    <property type="match status" value="1"/>
</dbReference>
<dbReference type="GO" id="GO:0005829">
    <property type="term" value="C:cytosol"/>
    <property type="evidence" value="ECO:0007669"/>
    <property type="project" value="UniProtKB-ARBA"/>
</dbReference>
<dbReference type="Proteomes" id="UP000178534">
    <property type="component" value="Unassembled WGS sequence"/>
</dbReference>
<dbReference type="InterPro" id="IPR012340">
    <property type="entry name" value="NA-bd_OB-fold"/>
</dbReference>
<dbReference type="FunFam" id="2.40.50.140:FF:000004">
    <property type="entry name" value="Elongation factor P"/>
    <property type="match status" value="1"/>
</dbReference>
<dbReference type="EMBL" id="MHLP01000040">
    <property type="protein sequence ID" value="OGZ11184.1"/>
    <property type="molecule type" value="Genomic_DNA"/>
</dbReference>
<dbReference type="PIRSF" id="PIRSF005901">
    <property type="entry name" value="EF-P"/>
    <property type="match status" value="1"/>
</dbReference>
<dbReference type="SUPFAM" id="SSF50249">
    <property type="entry name" value="Nucleic acid-binding proteins"/>
    <property type="match status" value="1"/>
</dbReference>
<proteinExistence type="inferred from homology"/>
<dbReference type="Gene3D" id="2.30.30.30">
    <property type="match status" value="1"/>
</dbReference>